<evidence type="ECO:0000313" key="7">
    <source>
        <dbReference type="EMBL" id="WOK95507.1"/>
    </source>
</evidence>
<evidence type="ECO:0000256" key="1">
    <source>
        <dbReference type="ARBA" id="ARBA00000142"/>
    </source>
</evidence>
<organism evidence="7 8">
    <name type="scientific">Canna indica</name>
    <name type="common">Indian-shot</name>
    <dbReference type="NCBI Taxonomy" id="4628"/>
    <lineage>
        <taxon>Eukaryota</taxon>
        <taxon>Viridiplantae</taxon>
        <taxon>Streptophyta</taxon>
        <taxon>Embryophyta</taxon>
        <taxon>Tracheophyta</taxon>
        <taxon>Spermatophyta</taxon>
        <taxon>Magnoliopsida</taxon>
        <taxon>Liliopsida</taxon>
        <taxon>Zingiberales</taxon>
        <taxon>Cannaceae</taxon>
        <taxon>Canna</taxon>
    </lineage>
</organism>
<dbReference type="PROSITE" id="PS51625">
    <property type="entry name" value="SAM_MT_TRMB"/>
    <property type="match status" value="1"/>
</dbReference>
<dbReference type="GO" id="GO:0043527">
    <property type="term" value="C:tRNA methyltransferase complex"/>
    <property type="evidence" value="ECO:0007669"/>
    <property type="project" value="TreeGrafter"/>
</dbReference>
<evidence type="ECO:0000256" key="4">
    <source>
        <dbReference type="ARBA" id="ARBA00022679"/>
    </source>
</evidence>
<keyword evidence="6" id="KW-0819">tRNA processing</keyword>
<dbReference type="Proteomes" id="UP001327560">
    <property type="component" value="Chromosome 1"/>
</dbReference>
<dbReference type="Pfam" id="PF02390">
    <property type="entry name" value="Methyltransf_4"/>
    <property type="match status" value="1"/>
</dbReference>
<evidence type="ECO:0000256" key="2">
    <source>
        <dbReference type="ARBA" id="ARBA00011977"/>
    </source>
</evidence>
<proteinExistence type="predicted"/>
<protein>
    <recommendedName>
        <fullName evidence="2">tRNA (guanine(46)-N(7))-methyltransferase</fullName>
        <ecNumber evidence="2">2.1.1.33</ecNumber>
    </recommendedName>
</protein>
<keyword evidence="3" id="KW-0489">Methyltransferase</keyword>
<dbReference type="CDD" id="cd02440">
    <property type="entry name" value="AdoMet_MTases"/>
    <property type="match status" value="1"/>
</dbReference>
<gene>
    <name evidence="7" type="ORF">Cni_G04214</name>
</gene>
<dbReference type="PANTHER" id="PTHR23417:SF21">
    <property type="entry name" value="TRNA (GUANINE-N(7)-)-METHYLTRANSFERASE"/>
    <property type="match status" value="1"/>
</dbReference>
<accession>A0AAQ3JV17</accession>
<dbReference type="EMBL" id="CP136890">
    <property type="protein sequence ID" value="WOK95507.1"/>
    <property type="molecule type" value="Genomic_DNA"/>
</dbReference>
<dbReference type="InterPro" id="IPR029063">
    <property type="entry name" value="SAM-dependent_MTases_sf"/>
</dbReference>
<dbReference type="Gene3D" id="3.40.50.150">
    <property type="entry name" value="Vaccinia Virus protein VP39"/>
    <property type="match status" value="1"/>
</dbReference>
<dbReference type="PANTHER" id="PTHR23417">
    <property type="entry name" value="3-DEOXY-D-MANNO-OCTULOSONIC-ACID TRANSFERASE/TRNA GUANINE-N 7 - -METHYLTRANSFERASE"/>
    <property type="match status" value="1"/>
</dbReference>
<name>A0AAQ3JV17_9LILI</name>
<dbReference type="EC" id="2.1.1.33" evidence="2"/>
<reference evidence="7 8" key="1">
    <citation type="submission" date="2023-10" db="EMBL/GenBank/DDBJ databases">
        <title>Chromosome-scale genome assembly provides insights into flower coloration mechanisms of Canna indica.</title>
        <authorList>
            <person name="Li C."/>
        </authorList>
    </citation>
    <scope>NUCLEOTIDE SEQUENCE [LARGE SCALE GENOMIC DNA]</scope>
    <source>
        <tissue evidence="7">Flower</tissue>
    </source>
</reference>
<sequence length="333" mass="37768">MLGFRSSGWRWHAALVLGSPASTSPSPIHPRVGPIVYLRRRSLNLTGDTGGGKRWCCKEPRETGVHGGEGRRLKSAAVRSPDAIEVEYADLNLKDFYGAAPHLGHVRIRQHVNPLSSSFSTPAEVPEWKSVFRDPTQPLMVDIGSGSGRFLIWLAKNCRERGNYLGLEIRQKLVERSQFWVKELQLENIHFMFANAMVSFETLVSAYPGPLILVSILCPDPYFKKRHHKRRVVQTSLVNSIAKNLSVGGQVFMQSDVFDVALDMRDQFDARSDVFEHVGAIDHSFLCDDQGWVLHNPMGIRTEREIHAELEGARIYRRIYQKHTQYLPCTNHI</sequence>
<dbReference type="GO" id="GO:0008176">
    <property type="term" value="F:tRNA (guanine(46)-N7)-methyltransferase activity"/>
    <property type="evidence" value="ECO:0007669"/>
    <property type="project" value="UniProtKB-EC"/>
</dbReference>
<evidence type="ECO:0000256" key="5">
    <source>
        <dbReference type="ARBA" id="ARBA00022691"/>
    </source>
</evidence>
<dbReference type="FunFam" id="3.40.50.150:FF:000230">
    <property type="entry name" value="tRNA (Guanine-N(7)-)-methyltransferase"/>
    <property type="match status" value="1"/>
</dbReference>
<dbReference type="InterPro" id="IPR003358">
    <property type="entry name" value="tRNA_(Gua-N-7)_MeTrfase_Trmb"/>
</dbReference>
<dbReference type="SUPFAM" id="SSF53335">
    <property type="entry name" value="S-adenosyl-L-methionine-dependent methyltransferases"/>
    <property type="match status" value="1"/>
</dbReference>
<evidence type="ECO:0000256" key="3">
    <source>
        <dbReference type="ARBA" id="ARBA00022603"/>
    </source>
</evidence>
<keyword evidence="8" id="KW-1185">Reference proteome</keyword>
<evidence type="ECO:0000313" key="8">
    <source>
        <dbReference type="Proteomes" id="UP001327560"/>
    </source>
</evidence>
<keyword evidence="4" id="KW-0808">Transferase</keyword>
<dbReference type="AlphaFoldDB" id="A0AAQ3JV17"/>
<keyword evidence="5" id="KW-0949">S-adenosyl-L-methionine</keyword>
<comment type="catalytic activity">
    <reaction evidence="1">
        <text>guanosine(46) in tRNA + S-adenosyl-L-methionine = N(7)-methylguanosine(46) in tRNA + S-adenosyl-L-homocysteine</text>
        <dbReference type="Rhea" id="RHEA:42708"/>
        <dbReference type="Rhea" id="RHEA-COMP:10188"/>
        <dbReference type="Rhea" id="RHEA-COMP:10189"/>
        <dbReference type="ChEBI" id="CHEBI:57856"/>
        <dbReference type="ChEBI" id="CHEBI:59789"/>
        <dbReference type="ChEBI" id="CHEBI:74269"/>
        <dbReference type="ChEBI" id="CHEBI:74480"/>
        <dbReference type="EC" id="2.1.1.33"/>
    </reaction>
</comment>
<evidence type="ECO:0000256" key="6">
    <source>
        <dbReference type="ARBA" id="ARBA00022694"/>
    </source>
</evidence>